<proteinExistence type="predicted"/>
<dbReference type="EMBL" id="JAPUUL010001247">
    <property type="protein sequence ID" value="KAJ8127927.1"/>
    <property type="molecule type" value="Genomic_DNA"/>
</dbReference>
<protein>
    <submittedName>
        <fullName evidence="1">Uncharacterized protein</fullName>
    </submittedName>
</protein>
<gene>
    <name evidence="1" type="ORF">O1611_g5708</name>
</gene>
<comment type="caution">
    <text evidence="1">The sequence shown here is derived from an EMBL/GenBank/DDBJ whole genome shotgun (WGS) entry which is preliminary data.</text>
</comment>
<name>A0ACC2JK69_9PEZI</name>
<dbReference type="Proteomes" id="UP001153332">
    <property type="component" value="Unassembled WGS sequence"/>
</dbReference>
<evidence type="ECO:0000313" key="2">
    <source>
        <dbReference type="Proteomes" id="UP001153332"/>
    </source>
</evidence>
<reference evidence="1" key="1">
    <citation type="submission" date="2022-12" db="EMBL/GenBank/DDBJ databases">
        <title>Genome Sequence of Lasiodiplodia mahajangana.</title>
        <authorList>
            <person name="Buettner E."/>
        </authorList>
    </citation>
    <scope>NUCLEOTIDE SEQUENCE</scope>
    <source>
        <strain evidence="1">VT137</strain>
    </source>
</reference>
<evidence type="ECO:0000313" key="1">
    <source>
        <dbReference type="EMBL" id="KAJ8127927.1"/>
    </source>
</evidence>
<organism evidence="1 2">
    <name type="scientific">Lasiodiplodia mahajangana</name>
    <dbReference type="NCBI Taxonomy" id="1108764"/>
    <lineage>
        <taxon>Eukaryota</taxon>
        <taxon>Fungi</taxon>
        <taxon>Dikarya</taxon>
        <taxon>Ascomycota</taxon>
        <taxon>Pezizomycotina</taxon>
        <taxon>Dothideomycetes</taxon>
        <taxon>Dothideomycetes incertae sedis</taxon>
        <taxon>Botryosphaeriales</taxon>
        <taxon>Botryosphaeriaceae</taxon>
        <taxon>Lasiodiplodia</taxon>
    </lineage>
</organism>
<sequence>MGKDSSQPTGTYVSWLSTLLPHDFPNARIMSFQQDTSYLVNAPVKTIEECGQELLRGVQSMRARKEEIQRPILFIGHSFGGIVIKEALVQAKEKAHTDHSILKSTIGILFLGTPHNGAWSTALGDIMIDCTSSLGSNRKIMDGLRYQSRKLTELQREFEECYKQGIISIYESRRTIMGGFLPIMVVDEDLATIRNECERPIKLNTDHSGLNKFGSRDDGNYKEIVAKIGKLIDIYDRIDDDNIEKCLRALQVSISASDRAPQRRELPKDFDSNTCSWVDKQVDEFCDAENTSRALIFRGSPGCGKSVLSRYIMDHLEKRDTKIVHFVFKDDSWETSHAESAIRSLIRQMLFKDRRLYRHLQNYEENRSGNSWPFEYLMRVFRDMISNGRSRSLIIVLDALNECEDQSRRELLDGLASSRLLAGHFIITSQDVPEMMDAFPESVPIELDNLKDVKHAVEIFIDHKVEQFMDGLNSKATARSKKPVNRRPYEELRGQVSSKLKGDAGHMFLWVQLVIERLRGIKNSAPDNIRAELDALPPNLIPVYEKIFEQVVKESPADVIRTLPWVLYAKRPLVVEELRDALAIQDCKKGRNEGRSFEGCRSDVVEDDLRKTFGSLVVVDEQTREIRLFHQTLRRALLGISKPQSKALRRLCVSAKEAHTTIAVACLEYLTLEEFEAESADQWIDFKNREHSELDGQSTWQRFEDLEFLEYAARTWPYHVQQAGEGNEKILERFDALASLPNNMELAYQIFNHGNHLDCGKNMPMTYKLCNLGLETLAIRSLPKPGDEQCWDPNKLMSTGEHILHEIASAGFHKLLDVMLNKYDMDLFVKDEVGQTMMHYAAQGGHHHMVEYLISSGLSFEDPGWEESTPLHYAAMEHQLDVIELLLDHGASCQATDDEGRTPSEYLHHRISAKACRDPRCPVIEAKLKGEIPEPSKSGG</sequence>
<accession>A0ACC2JK69</accession>
<keyword evidence="2" id="KW-1185">Reference proteome</keyword>